<dbReference type="OrthoDB" id="4375718at2"/>
<keyword evidence="4" id="KW-1185">Reference proteome</keyword>
<dbReference type="EMBL" id="BAHC01000130">
    <property type="protein sequence ID" value="GAB91379.1"/>
    <property type="molecule type" value="Genomic_DNA"/>
</dbReference>
<protein>
    <submittedName>
        <fullName evidence="3">Uncharacterized protein</fullName>
    </submittedName>
</protein>
<proteinExistence type="predicted"/>
<keyword evidence="2" id="KW-0472">Membrane</keyword>
<dbReference type="InterPro" id="IPR038468">
    <property type="entry name" value="MmpS_C"/>
</dbReference>
<dbReference type="AlphaFoldDB" id="K6WXW3"/>
<feature type="compositionally biased region" description="Pro residues" evidence="1">
    <location>
        <begin position="66"/>
        <end position="75"/>
    </location>
</feature>
<feature type="region of interest" description="Disordered" evidence="1">
    <location>
        <begin position="1"/>
        <end position="81"/>
    </location>
</feature>
<organism evidence="3 4">
    <name type="scientific">Gordonia rhizosphera NBRC 16068</name>
    <dbReference type="NCBI Taxonomy" id="1108045"/>
    <lineage>
        <taxon>Bacteria</taxon>
        <taxon>Bacillati</taxon>
        <taxon>Actinomycetota</taxon>
        <taxon>Actinomycetes</taxon>
        <taxon>Mycobacteriales</taxon>
        <taxon>Gordoniaceae</taxon>
        <taxon>Gordonia</taxon>
    </lineage>
</organism>
<gene>
    <name evidence="3" type="ORF">GORHZ_130_00020</name>
</gene>
<accession>K6WXW3</accession>
<dbReference type="eggNOG" id="ENOG5030X75">
    <property type="taxonomic scope" value="Bacteria"/>
</dbReference>
<dbReference type="Proteomes" id="UP000008363">
    <property type="component" value="Unassembled WGS sequence"/>
</dbReference>
<sequence>MTRPPDDRWDPNREHPDTRRFEPGDETAAYGPGDQTGTYGTPQAYTEGYQNPPPYGPTGAAGPGYGAPPPPPPQTPRSKNSGRTIGLAAAALAALVVLVVVGVLVARGAGNDGSSAGSASSSAPSTRGSSTTPTTTTTTTTEETTRTTSTVAPGAVVYQLTGGGDVIALRFRDGDGHTIVAATGAPWSRATTVTGGVADLTAIVVRGPVTCNILQGEQLLSSATSNGGPLSCSANLPNG</sequence>
<name>K6WXW3_9ACTN</name>
<comment type="caution">
    <text evidence="3">The sequence shown here is derived from an EMBL/GenBank/DDBJ whole genome shotgun (WGS) entry which is preliminary data.</text>
</comment>
<dbReference type="RefSeq" id="WP_006334805.1">
    <property type="nucleotide sequence ID" value="NZ_BAHC01000130.1"/>
</dbReference>
<feature type="compositionally biased region" description="Polar residues" evidence="1">
    <location>
        <begin position="35"/>
        <end position="44"/>
    </location>
</feature>
<evidence type="ECO:0000256" key="1">
    <source>
        <dbReference type="SAM" id="MobiDB-lite"/>
    </source>
</evidence>
<evidence type="ECO:0000256" key="2">
    <source>
        <dbReference type="SAM" id="Phobius"/>
    </source>
</evidence>
<feature type="region of interest" description="Disordered" evidence="1">
    <location>
        <begin position="109"/>
        <end position="150"/>
    </location>
</feature>
<keyword evidence="2" id="KW-0812">Transmembrane</keyword>
<dbReference type="Gene3D" id="2.60.40.2880">
    <property type="entry name" value="MmpS1-5, C-terminal soluble domain"/>
    <property type="match status" value="1"/>
</dbReference>
<evidence type="ECO:0000313" key="3">
    <source>
        <dbReference type="EMBL" id="GAB91379.1"/>
    </source>
</evidence>
<feature type="transmembrane region" description="Helical" evidence="2">
    <location>
        <begin position="85"/>
        <end position="106"/>
    </location>
</feature>
<feature type="compositionally biased region" description="Basic and acidic residues" evidence="1">
    <location>
        <begin position="1"/>
        <end position="23"/>
    </location>
</feature>
<reference evidence="3 4" key="1">
    <citation type="submission" date="2012-08" db="EMBL/GenBank/DDBJ databases">
        <title>Whole genome shotgun sequence of Gordonia rhizosphera NBRC 16068.</title>
        <authorList>
            <person name="Takarada H."/>
            <person name="Isaki S."/>
            <person name="Hosoyama A."/>
            <person name="Tsuchikane K."/>
            <person name="Katsumata H."/>
            <person name="Baba S."/>
            <person name="Ohji S."/>
            <person name="Yamazaki S."/>
            <person name="Fujita N."/>
        </authorList>
    </citation>
    <scope>NUCLEOTIDE SEQUENCE [LARGE SCALE GENOMIC DNA]</scope>
    <source>
        <strain evidence="3 4">NBRC 16068</strain>
    </source>
</reference>
<keyword evidence="2" id="KW-1133">Transmembrane helix</keyword>
<evidence type="ECO:0000313" key="4">
    <source>
        <dbReference type="Proteomes" id="UP000008363"/>
    </source>
</evidence>